<evidence type="ECO:0000256" key="2">
    <source>
        <dbReference type="ARBA" id="ARBA00023180"/>
    </source>
</evidence>
<dbReference type="PANTHER" id="PTHR22835">
    <property type="entry name" value="ZINC FINGER FYVE DOMAIN CONTAINING PROTEIN"/>
    <property type="match status" value="1"/>
</dbReference>
<dbReference type="STRING" id="157652.A0A371EQ56"/>
<name>A0A371EQ56_MUCPR</name>
<protein>
    <submittedName>
        <fullName evidence="3">GDSL esterase/lipase</fullName>
    </submittedName>
</protein>
<dbReference type="Proteomes" id="UP000257109">
    <property type="component" value="Unassembled WGS sequence"/>
</dbReference>
<dbReference type="InterPro" id="IPR036514">
    <property type="entry name" value="SGNH_hydro_sf"/>
</dbReference>
<dbReference type="OrthoDB" id="1600564at2759"/>
<evidence type="ECO:0000313" key="3">
    <source>
        <dbReference type="EMBL" id="RDX68049.1"/>
    </source>
</evidence>
<proteinExistence type="inferred from homology"/>
<dbReference type="EMBL" id="QJKJ01012709">
    <property type="protein sequence ID" value="RDX68049.1"/>
    <property type="molecule type" value="Genomic_DNA"/>
</dbReference>
<gene>
    <name evidence="3" type="ORF">CR513_53004</name>
</gene>
<keyword evidence="2" id="KW-0325">Glycoprotein</keyword>
<comment type="caution">
    <text evidence="3">The sequence shown here is derived from an EMBL/GenBank/DDBJ whole genome shotgun (WGS) entry which is preliminary data.</text>
</comment>
<comment type="similarity">
    <text evidence="1">Belongs to the 'GDSL' lipolytic enzyme family.</text>
</comment>
<keyword evidence="4" id="KW-1185">Reference proteome</keyword>
<feature type="non-terminal residue" evidence="3">
    <location>
        <position position="1"/>
    </location>
</feature>
<dbReference type="Gene3D" id="3.40.50.1110">
    <property type="entry name" value="SGNH hydrolase"/>
    <property type="match status" value="1"/>
</dbReference>
<reference evidence="3" key="1">
    <citation type="submission" date="2018-05" db="EMBL/GenBank/DDBJ databases">
        <title>Draft genome of Mucuna pruriens seed.</title>
        <authorList>
            <person name="Nnadi N.E."/>
            <person name="Vos R."/>
            <person name="Hasami M.H."/>
            <person name="Devisetty U.K."/>
            <person name="Aguiy J.C."/>
        </authorList>
    </citation>
    <scope>NUCLEOTIDE SEQUENCE [LARGE SCALE GENOMIC DNA]</scope>
    <source>
        <strain evidence="3">JCA_2017</strain>
    </source>
</reference>
<accession>A0A371EQ56</accession>
<dbReference type="AlphaFoldDB" id="A0A371EQ56"/>
<dbReference type="Pfam" id="PF00657">
    <property type="entry name" value="Lipase_GDSL"/>
    <property type="match status" value="1"/>
</dbReference>
<evidence type="ECO:0000313" key="4">
    <source>
        <dbReference type="Proteomes" id="UP000257109"/>
    </source>
</evidence>
<dbReference type="InterPro" id="IPR001087">
    <property type="entry name" value="GDSL"/>
</dbReference>
<dbReference type="SUPFAM" id="SSF52266">
    <property type="entry name" value="SGNH hydrolase"/>
    <property type="match status" value="1"/>
</dbReference>
<evidence type="ECO:0000256" key="1">
    <source>
        <dbReference type="ARBA" id="ARBA00008668"/>
    </source>
</evidence>
<dbReference type="PANTHER" id="PTHR22835:SF577">
    <property type="entry name" value="GDSL-LIKE LIPASE_ACYLHYDROLASE SUPERFAMILY PROTEIN"/>
    <property type="match status" value="1"/>
</dbReference>
<organism evidence="3 4">
    <name type="scientific">Mucuna pruriens</name>
    <name type="common">Velvet bean</name>
    <name type="synonym">Dolichos pruriens</name>
    <dbReference type="NCBI Taxonomy" id="157652"/>
    <lineage>
        <taxon>Eukaryota</taxon>
        <taxon>Viridiplantae</taxon>
        <taxon>Streptophyta</taxon>
        <taxon>Embryophyta</taxon>
        <taxon>Tracheophyta</taxon>
        <taxon>Spermatophyta</taxon>
        <taxon>Magnoliopsida</taxon>
        <taxon>eudicotyledons</taxon>
        <taxon>Gunneridae</taxon>
        <taxon>Pentapetalae</taxon>
        <taxon>rosids</taxon>
        <taxon>fabids</taxon>
        <taxon>Fabales</taxon>
        <taxon>Fabaceae</taxon>
        <taxon>Papilionoideae</taxon>
        <taxon>50 kb inversion clade</taxon>
        <taxon>NPAAA clade</taxon>
        <taxon>indigoferoid/millettioid clade</taxon>
        <taxon>Phaseoleae</taxon>
        <taxon>Mucuna</taxon>
    </lineage>
</organism>
<sequence>MKIFILFIITFVSGFLENVVSNANSLPYEVIFNFGDSISDSGNVATHYPILLRNSPYGSTYFKHPSGRISNGRLIIDFIGIWVAILPAYLSITEGQDIKKGKLVPSLCKSKEGFTKSPLITFLSNCDSFFKNSLFLVGEIDGNDINAIIPYKNITKLREMKLIEAGVVELVIPGNFPICCIFKNDYDQFGCLTIYNTFIEYYNEQLKKVIYTLRESNAHIKITYFDYYGAAKRLFQAPQQYGFSSSQIETLRACCGKGEPYNFNSYKCCESIASTDGPHFTKAAYRQIAKGLVEGLFANPSLKSPPFKIA</sequence>
<dbReference type="GO" id="GO:0016788">
    <property type="term" value="F:hydrolase activity, acting on ester bonds"/>
    <property type="evidence" value="ECO:0007669"/>
    <property type="project" value="InterPro"/>
</dbReference>